<reference evidence="17 18" key="1">
    <citation type="submission" date="2021-03" db="EMBL/GenBank/DDBJ databases">
        <title>Genomic Encyclopedia of Type Strains, Phase IV (KMG-IV): sequencing the most valuable type-strain genomes for metagenomic binning, comparative biology and taxonomic classification.</title>
        <authorList>
            <person name="Goeker M."/>
        </authorList>
    </citation>
    <scope>NUCLEOTIDE SEQUENCE [LARGE SCALE GENOMIC DNA]</scope>
    <source>
        <strain evidence="17 18">DSM 25790</strain>
    </source>
</reference>
<dbReference type="PANTHER" id="PTHR30627">
    <property type="entry name" value="PEPTIDOGLYCAN D,D-TRANSPEPTIDASE"/>
    <property type="match status" value="1"/>
</dbReference>
<evidence type="ECO:0000256" key="10">
    <source>
        <dbReference type="ARBA" id="ARBA00022989"/>
    </source>
</evidence>
<keyword evidence="6" id="KW-1003">Cell membrane</keyword>
<dbReference type="EMBL" id="JAGIKX010000002">
    <property type="protein sequence ID" value="MBP2256518.1"/>
    <property type="molecule type" value="Genomic_DNA"/>
</dbReference>
<accession>A0ABS4S4V3</accession>
<dbReference type="InterPro" id="IPR005311">
    <property type="entry name" value="PBP_dimer"/>
</dbReference>
<dbReference type="InterPro" id="IPR036138">
    <property type="entry name" value="PBP_dimer_sf"/>
</dbReference>
<dbReference type="Gene3D" id="3.90.1310.10">
    <property type="entry name" value="Penicillin-binding protein 2a (Domain 2)"/>
    <property type="match status" value="1"/>
</dbReference>
<dbReference type="InterPro" id="IPR012338">
    <property type="entry name" value="Beta-lactam/transpept-like"/>
</dbReference>
<dbReference type="RefSeq" id="WP_318842350.1">
    <property type="nucleotide sequence ID" value="NZ_JAGIKX010000002.1"/>
</dbReference>
<gene>
    <name evidence="17" type="ORF">J2Z81_000451</name>
</gene>
<evidence type="ECO:0000256" key="6">
    <source>
        <dbReference type="ARBA" id="ARBA00022475"/>
    </source>
</evidence>
<comment type="caution">
    <text evidence="17">The sequence shown here is derived from an EMBL/GenBank/DDBJ whole genome shotgun (WGS) entry which is preliminary data.</text>
</comment>
<comment type="pathway">
    <text evidence="3">Cell wall biogenesis; peptidoglycan biosynthesis.</text>
</comment>
<dbReference type="InterPro" id="IPR001460">
    <property type="entry name" value="PCN-bd_Tpept"/>
</dbReference>
<evidence type="ECO:0000256" key="12">
    <source>
        <dbReference type="ARBA" id="ARBA00023316"/>
    </source>
</evidence>
<evidence type="ECO:0000256" key="5">
    <source>
        <dbReference type="ARBA" id="ARBA00012448"/>
    </source>
</evidence>
<keyword evidence="7 14" id="KW-0812">Transmembrane</keyword>
<evidence type="ECO:0000256" key="4">
    <source>
        <dbReference type="ARBA" id="ARBA00007171"/>
    </source>
</evidence>
<dbReference type="Proteomes" id="UP001519294">
    <property type="component" value="Unassembled WGS sequence"/>
</dbReference>
<keyword evidence="10 14" id="KW-1133">Transmembrane helix</keyword>
<evidence type="ECO:0000259" key="15">
    <source>
        <dbReference type="Pfam" id="PF00905"/>
    </source>
</evidence>
<keyword evidence="17" id="KW-0131">Cell cycle</keyword>
<dbReference type="Pfam" id="PF03717">
    <property type="entry name" value="PBP_dimer"/>
    <property type="match status" value="1"/>
</dbReference>
<evidence type="ECO:0000256" key="13">
    <source>
        <dbReference type="ARBA" id="ARBA00034000"/>
    </source>
</evidence>
<evidence type="ECO:0000256" key="1">
    <source>
        <dbReference type="ARBA" id="ARBA00004167"/>
    </source>
</evidence>
<dbReference type="Gene3D" id="3.40.710.10">
    <property type="entry name" value="DD-peptidase/beta-lactamase superfamily"/>
    <property type="match status" value="1"/>
</dbReference>
<keyword evidence="11 14" id="KW-0472">Membrane</keyword>
<name>A0ABS4S4V3_9BACI</name>
<evidence type="ECO:0000256" key="7">
    <source>
        <dbReference type="ARBA" id="ARBA00022692"/>
    </source>
</evidence>
<dbReference type="InterPro" id="IPR050515">
    <property type="entry name" value="Beta-lactam/transpept"/>
</dbReference>
<comment type="subcellular location">
    <subcellularLocation>
        <location evidence="2">Cell membrane</location>
    </subcellularLocation>
    <subcellularLocation>
        <location evidence="1">Membrane</location>
        <topology evidence="1">Single-pass membrane protein</topology>
    </subcellularLocation>
</comment>
<evidence type="ECO:0000313" key="17">
    <source>
        <dbReference type="EMBL" id="MBP2256518.1"/>
    </source>
</evidence>
<keyword evidence="9" id="KW-0573">Peptidoglycan synthesis</keyword>
<evidence type="ECO:0000313" key="18">
    <source>
        <dbReference type="Proteomes" id="UP001519294"/>
    </source>
</evidence>
<keyword evidence="8" id="KW-0133">Cell shape</keyword>
<organism evidence="17 18">
    <name type="scientific">Virgibacillus alimentarius</name>
    <dbReference type="NCBI Taxonomy" id="698769"/>
    <lineage>
        <taxon>Bacteria</taxon>
        <taxon>Bacillati</taxon>
        <taxon>Bacillota</taxon>
        <taxon>Bacilli</taxon>
        <taxon>Bacillales</taxon>
        <taxon>Bacillaceae</taxon>
        <taxon>Virgibacillus</taxon>
    </lineage>
</organism>
<evidence type="ECO:0000256" key="9">
    <source>
        <dbReference type="ARBA" id="ARBA00022984"/>
    </source>
</evidence>
<dbReference type="PANTHER" id="PTHR30627:SF2">
    <property type="entry name" value="PEPTIDOGLYCAN D,D-TRANSPEPTIDASE MRDA"/>
    <property type="match status" value="1"/>
</dbReference>
<evidence type="ECO:0000256" key="14">
    <source>
        <dbReference type="SAM" id="Phobius"/>
    </source>
</evidence>
<protein>
    <recommendedName>
        <fullName evidence="5">serine-type D-Ala-D-Ala carboxypeptidase</fullName>
        <ecNumber evidence="5">3.4.16.4</ecNumber>
    </recommendedName>
</protein>
<dbReference type="SUPFAM" id="SSF56519">
    <property type="entry name" value="Penicillin binding protein dimerisation domain"/>
    <property type="match status" value="1"/>
</dbReference>
<sequence length="691" mass="78209">MKNKKRKKRPQLPFRLNIIFFIVFLLFCGLILQLGVVQILHGEGFQEEIDRTIKDTTKIPVPRGLIVDRNQNVIVDNKPLYSITYTPAKGTQAEDKLKVAEKLAEYISMDSKERIDGLTERNKKEYWYLKNKKEADKRLSEEEANEMSNAEQYDTILDRITEKEISDFTKQELEVMVIKKELDKAYSLTPQIIKNEDVTPKEYARVAEHLDQLPGVNATTDWNRSYPFKDSFKSLLGSITSQEEGLPAEKIDYFLTRGYSRNDRVGKSGLEEQYEEVLRGRKEQVQYTTTKSGQVIDSEVIVEGQRGKDLVLTIDMELQKRVDKIVKKELKTAIQKHPHANRFLNDAFAVVINPQTGELLAVSGQHYDREEGKFENAAYKALYEAHRPGSSIKGATIAAGYQSDVISPGQTFYDAPIKIAGTPEKSSVSNLGSINDINALKRSSNVYMFYIAMRMGGEYDYQRGKSIQFNPESVQEIRNYFHQFGLGVSTGVDFPYEATGYVGQTPPNLLDFSIGQYDTYTTMQLAQYISTIASDGYRVRPHFVKEIRDPDSEGEGTGPIQKSINTKVLNKIGIKDENLNRIQEGFRKAFQETGGTASSYFSGKDYDPAGKTGTAQHEVYEDGKKLAETENLTLVGYAPFDEPEVAFAVVVPNTGNVSGQHPINNLIGEKILDEYFDLKEERDKKSKKENN</sequence>
<feature type="transmembrane region" description="Helical" evidence="14">
    <location>
        <begin position="12"/>
        <end position="32"/>
    </location>
</feature>
<dbReference type="SUPFAM" id="SSF56601">
    <property type="entry name" value="beta-lactamase/transpeptidase-like"/>
    <property type="match status" value="1"/>
</dbReference>
<comment type="similarity">
    <text evidence="4">Belongs to the transpeptidase family.</text>
</comment>
<dbReference type="Pfam" id="PF00905">
    <property type="entry name" value="Transpeptidase"/>
    <property type="match status" value="1"/>
</dbReference>
<dbReference type="GO" id="GO:0051301">
    <property type="term" value="P:cell division"/>
    <property type="evidence" value="ECO:0007669"/>
    <property type="project" value="UniProtKB-KW"/>
</dbReference>
<feature type="domain" description="Penicillin-binding protein transpeptidase" evidence="15">
    <location>
        <begin position="348"/>
        <end position="660"/>
    </location>
</feature>
<proteinExistence type="inferred from homology"/>
<evidence type="ECO:0000256" key="11">
    <source>
        <dbReference type="ARBA" id="ARBA00023136"/>
    </source>
</evidence>
<feature type="domain" description="Penicillin-binding protein dimerisation" evidence="16">
    <location>
        <begin position="58"/>
        <end position="298"/>
    </location>
</feature>
<dbReference type="EC" id="3.4.16.4" evidence="5"/>
<keyword evidence="17" id="KW-0132">Cell division</keyword>
<evidence type="ECO:0000256" key="3">
    <source>
        <dbReference type="ARBA" id="ARBA00004752"/>
    </source>
</evidence>
<keyword evidence="18" id="KW-1185">Reference proteome</keyword>
<evidence type="ECO:0000256" key="2">
    <source>
        <dbReference type="ARBA" id="ARBA00004236"/>
    </source>
</evidence>
<comment type="catalytic activity">
    <reaction evidence="13">
        <text>Preferential cleavage: (Ac)2-L-Lys-D-Ala-|-D-Ala. Also transpeptidation of peptidyl-alanyl moieties that are N-acyl substituents of D-alanine.</text>
        <dbReference type="EC" id="3.4.16.4"/>
    </reaction>
</comment>
<dbReference type="Gene3D" id="1.10.10.1230">
    <property type="entry name" value="Penicillin-binding protein, N-terminal non-catalytic domain, head sub-domain"/>
    <property type="match status" value="1"/>
</dbReference>
<keyword evidence="12" id="KW-0961">Cell wall biogenesis/degradation</keyword>
<evidence type="ECO:0000259" key="16">
    <source>
        <dbReference type="Pfam" id="PF03717"/>
    </source>
</evidence>
<evidence type="ECO:0000256" key="8">
    <source>
        <dbReference type="ARBA" id="ARBA00022960"/>
    </source>
</evidence>